<name>A0A1S8KLZ5_9LACT</name>
<keyword evidence="1" id="KW-0472">Membrane</keyword>
<evidence type="ECO:0000256" key="1">
    <source>
        <dbReference type="SAM" id="Phobius"/>
    </source>
</evidence>
<evidence type="ECO:0008006" key="4">
    <source>
        <dbReference type="Google" id="ProtNLM"/>
    </source>
</evidence>
<dbReference type="AlphaFoldDB" id="A0A1S8KLZ5"/>
<feature type="transmembrane region" description="Helical" evidence="1">
    <location>
        <begin position="136"/>
        <end position="156"/>
    </location>
</feature>
<reference evidence="2 3" key="1">
    <citation type="submission" date="2017-01" db="EMBL/GenBank/DDBJ databases">
        <title>Complete Genome Sequence of Dolosigranulum pigrum isolated from a Patient with interstitial lung disease.</title>
        <authorList>
            <person name="Mukhopadhyay R."/>
            <person name="Joaquin J."/>
            <person name="Hogue R."/>
            <person name="Fitzgerald S."/>
            <person name="Jospin G."/>
            <person name="Eisen J.A."/>
            <person name="Chaturvedi V."/>
        </authorList>
    </citation>
    <scope>NUCLEOTIDE SEQUENCE [LARGE SCALE GENOMIC DNA]</scope>
    <source>
        <strain evidence="2 3">15S00348</strain>
    </source>
</reference>
<evidence type="ECO:0000313" key="2">
    <source>
        <dbReference type="EMBL" id="OOL80726.1"/>
    </source>
</evidence>
<feature type="transmembrane region" description="Helical" evidence="1">
    <location>
        <begin position="212"/>
        <end position="231"/>
    </location>
</feature>
<dbReference type="Proteomes" id="UP000190409">
    <property type="component" value="Unassembled WGS sequence"/>
</dbReference>
<accession>A0A1S8KLZ5</accession>
<comment type="caution">
    <text evidence="2">The sequence shown here is derived from an EMBL/GenBank/DDBJ whole genome shotgun (WGS) entry which is preliminary data.</text>
</comment>
<keyword evidence="1" id="KW-1133">Transmembrane helix</keyword>
<organism evidence="2 3">
    <name type="scientific">Dolosigranulum pigrum</name>
    <dbReference type="NCBI Taxonomy" id="29394"/>
    <lineage>
        <taxon>Bacteria</taxon>
        <taxon>Bacillati</taxon>
        <taxon>Bacillota</taxon>
        <taxon>Bacilli</taxon>
        <taxon>Lactobacillales</taxon>
        <taxon>Carnobacteriaceae</taxon>
        <taxon>Dolosigranulum</taxon>
    </lineage>
</organism>
<sequence>MKTLLKKEFNTHGQNKLLYIVLLVVGMMQVFLARSLFGAEGGGALAKTIFQDNSIIYSLIATIFTPIIAGVLGYYFISSEFEQRTWEMYFLGIKNKSKILWTKYVVCLFYWIAYNICVWGIFLGLSAFYWQRQVDLFFVWLIPISTTLLGLFLFTAQLSMHFLIPNTQISISIVMVFIGIVGMVLESWLIYVLPLSSGFYLNHIDQFNNLEYMRLIIQNIIFSIILISIVVKRFYL</sequence>
<feature type="transmembrane region" description="Helical" evidence="1">
    <location>
        <begin position="104"/>
        <end position="130"/>
    </location>
</feature>
<dbReference type="EMBL" id="MUYF01000003">
    <property type="protein sequence ID" value="OOL80726.1"/>
    <property type="molecule type" value="Genomic_DNA"/>
</dbReference>
<proteinExistence type="predicted"/>
<evidence type="ECO:0000313" key="3">
    <source>
        <dbReference type="Proteomes" id="UP000190409"/>
    </source>
</evidence>
<feature type="transmembrane region" description="Helical" evidence="1">
    <location>
        <begin position="168"/>
        <end position="192"/>
    </location>
</feature>
<gene>
    <name evidence="2" type="ORF">BWX42_02060</name>
</gene>
<protein>
    <recommendedName>
        <fullName evidence="4">ABC transporter permease</fullName>
    </recommendedName>
</protein>
<feature type="transmembrane region" description="Helical" evidence="1">
    <location>
        <begin position="55"/>
        <end position="77"/>
    </location>
</feature>
<keyword evidence="1" id="KW-0812">Transmembrane</keyword>
<feature type="transmembrane region" description="Helical" evidence="1">
    <location>
        <begin position="16"/>
        <end position="35"/>
    </location>
</feature>